<keyword evidence="3" id="KW-1185">Reference proteome</keyword>
<feature type="compositionally biased region" description="Basic residues" evidence="1">
    <location>
        <begin position="274"/>
        <end position="284"/>
    </location>
</feature>
<sequence length="352" mass="39698">MSTTTSQAESTPESRILVDTGLSKAAKCRVDSVDPNNARCLVENCPPERAVNYCHLVPRRVSWKEEDFMDSVEWYWNMRRGSLNLDTRRNIFRAGSSLHWLHDQHQWALLPPPDIVDIYAHSLIDVPAGIRLADRKAFPIVPDGIYEYRLIPLRDMQNVGISRQSTDNPPTPNSFTNCVYPFNEMPPLRCHIHPKFAILEFGRKLKKMSTAALVNALRHTPALADIYVIYEAWTRGVPSEDEDTESYKPAPSDDDDQDMDSDFDGASIQTRPGRVQRTRRTRKRPAPDDPPSPSPLQRSNQLARLSLDTLVDHDRDVGKGGWTKESLASWAATCAAEVEGALNTQPSHVTTK</sequence>
<evidence type="ECO:0000256" key="1">
    <source>
        <dbReference type="SAM" id="MobiDB-lite"/>
    </source>
</evidence>
<name>A0A9W8JQ94_9AGAR</name>
<evidence type="ECO:0008006" key="4">
    <source>
        <dbReference type="Google" id="ProtNLM"/>
    </source>
</evidence>
<feature type="region of interest" description="Disordered" evidence="1">
    <location>
        <begin position="238"/>
        <end position="300"/>
    </location>
</feature>
<organism evidence="2 3">
    <name type="scientific">Agrocybe chaxingu</name>
    <dbReference type="NCBI Taxonomy" id="84603"/>
    <lineage>
        <taxon>Eukaryota</taxon>
        <taxon>Fungi</taxon>
        <taxon>Dikarya</taxon>
        <taxon>Basidiomycota</taxon>
        <taxon>Agaricomycotina</taxon>
        <taxon>Agaricomycetes</taxon>
        <taxon>Agaricomycetidae</taxon>
        <taxon>Agaricales</taxon>
        <taxon>Agaricineae</taxon>
        <taxon>Strophariaceae</taxon>
        <taxon>Agrocybe</taxon>
    </lineage>
</organism>
<dbReference type="AlphaFoldDB" id="A0A9W8JQ94"/>
<protein>
    <recommendedName>
        <fullName evidence="4">HNH nuclease domain-containing protein</fullName>
    </recommendedName>
</protein>
<feature type="compositionally biased region" description="Acidic residues" evidence="1">
    <location>
        <begin position="252"/>
        <end position="263"/>
    </location>
</feature>
<evidence type="ECO:0000313" key="2">
    <source>
        <dbReference type="EMBL" id="KAJ3495563.1"/>
    </source>
</evidence>
<dbReference type="OrthoDB" id="3133596at2759"/>
<evidence type="ECO:0000313" key="3">
    <source>
        <dbReference type="Proteomes" id="UP001148786"/>
    </source>
</evidence>
<proteinExistence type="predicted"/>
<dbReference type="Proteomes" id="UP001148786">
    <property type="component" value="Unassembled WGS sequence"/>
</dbReference>
<reference evidence="2" key="1">
    <citation type="submission" date="2022-07" db="EMBL/GenBank/DDBJ databases">
        <title>Genome Sequence of Agrocybe chaxingu.</title>
        <authorList>
            <person name="Buettner E."/>
        </authorList>
    </citation>
    <scope>NUCLEOTIDE SEQUENCE</scope>
    <source>
        <strain evidence="2">MP-N11</strain>
    </source>
</reference>
<accession>A0A9W8JQ94</accession>
<dbReference type="EMBL" id="JANKHO010002016">
    <property type="protein sequence ID" value="KAJ3495563.1"/>
    <property type="molecule type" value="Genomic_DNA"/>
</dbReference>
<gene>
    <name evidence="2" type="ORF">NLJ89_g10608</name>
</gene>
<comment type="caution">
    <text evidence="2">The sequence shown here is derived from an EMBL/GenBank/DDBJ whole genome shotgun (WGS) entry which is preliminary data.</text>
</comment>